<keyword evidence="10 11" id="KW-0472">Membrane</keyword>
<proteinExistence type="predicted"/>
<dbReference type="AlphaFoldDB" id="A0A160II97"/>
<dbReference type="Gene3D" id="3.90.550.10">
    <property type="entry name" value="Spore Coat Polysaccharide Biosynthesis Protein SpsA, Chain A"/>
    <property type="match status" value="1"/>
</dbReference>
<evidence type="ECO:0000256" key="9">
    <source>
        <dbReference type="ARBA" id="ARBA00022989"/>
    </source>
</evidence>
<reference evidence="12 13" key="1">
    <citation type="submission" date="2016-04" db="EMBL/GenBank/DDBJ databases">
        <title>Complete genome sequence of Fictibacillus phosphorivorans G25-29, a strain toxic to nematodes.</title>
        <authorList>
            <person name="Zheng Z."/>
        </authorList>
    </citation>
    <scope>NUCLEOTIDE SEQUENCE [LARGE SCALE GENOMIC DNA]</scope>
    <source>
        <strain evidence="12 13">G25-29</strain>
    </source>
</reference>
<evidence type="ECO:0000313" key="13">
    <source>
        <dbReference type="Proteomes" id="UP000076623"/>
    </source>
</evidence>
<evidence type="ECO:0000256" key="1">
    <source>
        <dbReference type="ARBA" id="ARBA00004141"/>
    </source>
</evidence>
<dbReference type="Proteomes" id="UP000076623">
    <property type="component" value="Chromosome"/>
</dbReference>
<comment type="pathway">
    <text evidence="4">Sphingolipid metabolism.</text>
</comment>
<dbReference type="PANTHER" id="PTHR43646">
    <property type="entry name" value="GLYCOSYLTRANSFERASE"/>
    <property type="match status" value="1"/>
</dbReference>
<dbReference type="EMBL" id="CP015378">
    <property type="protein sequence ID" value="ANC75693.1"/>
    <property type="molecule type" value="Genomic_DNA"/>
</dbReference>
<evidence type="ECO:0000256" key="6">
    <source>
        <dbReference type="ARBA" id="ARBA00022676"/>
    </source>
</evidence>
<dbReference type="Pfam" id="PF13506">
    <property type="entry name" value="Glyco_transf_21"/>
    <property type="match status" value="1"/>
</dbReference>
<keyword evidence="9 11" id="KW-1133">Transmembrane helix</keyword>
<dbReference type="KEGG" id="fpn:ABE65_002100"/>
<evidence type="ECO:0000256" key="5">
    <source>
        <dbReference type="ARBA" id="ARBA00022475"/>
    </source>
</evidence>
<dbReference type="InterPro" id="IPR029044">
    <property type="entry name" value="Nucleotide-diphossugar_trans"/>
</dbReference>
<gene>
    <name evidence="12" type="ORF">ABE65_002100</name>
</gene>
<dbReference type="STRING" id="1221500.ABE65_002100"/>
<dbReference type="GO" id="GO:0016757">
    <property type="term" value="F:glycosyltransferase activity"/>
    <property type="evidence" value="ECO:0007669"/>
    <property type="project" value="UniProtKB-KW"/>
</dbReference>
<keyword evidence="5" id="KW-1003">Cell membrane</keyword>
<accession>A0A160II97</accession>
<sequence>MISMVLLFITAATLFLAATLFNSLFLPSLKKPSFRASHSERVAVFVPMRNEENNVAGLVSTLKGLTHRPISFTILDDHSDDETYNLLLKHIDNDSRFSVLQGKELPSGWAGKVHACHQLSQSATGDYLLFIDADVRLHPHTIETSLALLKKRKASLLSGFPKFPVTLFFEKLIVPLQHFVILFHLPLLFANFTKWPPATAAHGAFMLFKSKDYHAIGGHASIKNSLVDDVDLAKTMKRAGYKVVLANVTKYVSCYMYSTNKEVWNGFTKNLFPGLGRSIFLVVFLSLFYTGFYIAPLFFFIYGLFTEQLLWLLPYFITVIQKAYVDLLTGQKAYLAFTIPLSALGLVVLANTSMWKALKKQGYEWKGRSYQ</sequence>
<dbReference type="GO" id="GO:0005886">
    <property type="term" value="C:plasma membrane"/>
    <property type="evidence" value="ECO:0007669"/>
    <property type="project" value="UniProtKB-SubCell"/>
</dbReference>
<evidence type="ECO:0000256" key="2">
    <source>
        <dbReference type="ARBA" id="ARBA00004236"/>
    </source>
</evidence>
<comment type="subcellular location">
    <subcellularLocation>
        <location evidence="2">Cell membrane</location>
    </subcellularLocation>
    <subcellularLocation>
        <location evidence="1">Membrane</location>
        <topology evidence="1">Multi-pass membrane protein</topology>
    </subcellularLocation>
</comment>
<evidence type="ECO:0000256" key="7">
    <source>
        <dbReference type="ARBA" id="ARBA00022679"/>
    </source>
</evidence>
<keyword evidence="13" id="KW-1185">Reference proteome</keyword>
<keyword evidence="7 12" id="KW-0808">Transferase</keyword>
<evidence type="ECO:0000313" key="12">
    <source>
        <dbReference type="EMBL" id="ANC75693.1"/>
    </source>
</evidence>
<dbReference type="SUPFAM" id="SSF53448">
    <property type="entry name" value="Nucleotide-diphospho-sugar transferases"/>
    <property type="match status" value="1"/>
</dbReference>
<feature type="transmembrane region" description="Helical" evidence="11">
    <location>
        <begin position="279"/>
        <end position="302"/>
    </location>
</feature>
<comment type="pathway">
    <text evidence="3">Lipid metabolism; sphingolipid metabolism.</text>
</comment>
<keyword evidence="8 11" id="KW-0812">Transmembrane</keyword>
<dbReference type="InterPro" id="IPR025993">
    <property type="entry name" value="Ceramide_glucosylTrfase"/>
</dbReference>
<dbReference type="PANTHER" id="PTHR43646:SF2">
    <property type="entry name" value="GLYCOSYLTRANSFERASE 2-LIKE DOMAIN-CONTAINING PROTEIN"/>
    <property type="match status" value="1"/>
</dbReference>
<evidence type="ECO:0000256" key="8">
    <source>
        <dbReference type="ARBA" id="ARBA00022692"/>
    </source>
</evidence>
<protein>
    <submittedName>
        <fullName evidence="12">Glycosyl transferase family 2</fullName>
    </submittedName>
</protein>
<organism evidence="12 13">
    <name type="scientific">Fictibacillus phosphorivorans</name>
    <dbReference type="NCBI Taxonomy" id="1221500"/>
    <lineage>
        <taxon>Bacteria</taxon>
        <taxon>Bacillati</taxon>
        <taxon>Bacillota</taxon>
        <taxon>Bacilli</taxon>
        <taxon>Bacillales</taxon>
        <taxon>Fictibacillaceae</taxon>
        <taxon>Fictibacillus</taxon>
    </lineage>
</organism>
<evidence type="ECO:0000256" key="3">
    <source>
        <dbReference type="ARBA" id="ARBA00004760"/>
    </source>
</evidence>
<evidence type="ECO:0000256" key="10">
    <source>
        <dbReference type="ARBA" id="ARBA00023136"/>
    </source>
</evidence>
<dbReference type="CDD" id="cd00761">
    <property type="entry name" value="Glyco_tranf_GTA_type"/>
    <property type="match status" value="1"/>
</dbReference>
<keyword evidence="6" id="KW-0328">Glycosyltransferase</keyword>
<name>A0A160II97_9BACL</name>
<evidence type="ECO:0000256" key="11">
    <source>
        <dbReference type="SAM" id="Phobius"/>
    </source>
</evidence>
<feature type="transmembrane region" description="Helical" evidence="11">
    <location>
        <begin position="333"/>
        <end position="350"/>
    </location>
</feature>
<evidence type="ECO:0000256" key="4">
    <source>
        <dbReference type="ARBA" id="ARBA00004991"/>
    </source>
</evidence>